<evidence type="ECO:0000256" key="1">
    <source>
        <dbReference type="ARBA" id="ARBA00006068"/>
    </source>
</evidence>
<keyword evidence="2" id="KW-0472">Membrane</keyword>
<gene>
    <name evidence="4" type="ORF">HGB48_25120</name>
</gene>
<dbReference type="AlphaFoldDB" id="A0A846ZAH5"/>
<keyword evidence="2" id="KW-0812">Transmembrane</keyword>
<keyword evidence="5" id="KW-1185">Reference proteome</keyword>
<dbReference type="InterPro" id="IPR004474">
    <property type="entry name" value="LytR_CpsA_psr"/>
</dbReference>
<dbReference type="Proteomes" id="UP000579250">
    <property type="component" value="Unassembled WGS sequence"/>
</dbReference>
<sequence length="338" mass="36161">MSVDDLDLIRDLGRGLEHEPPASLARQRNRLLEAARRRRRGAGRWTLIGVVAAVTAAAILVPAMIFHGRDASPVATRSTAPAGRALNVLILGADARGGGSPPRSDTMMLVHVPADRRRVHVVSIPRDSLVPLPACEIVGGGKTVPARTGLINSVFAVGGVSCAVKTIESLTSVRIDQAVVIDFAGFRQLVDALGGVRMTLPRPVADPKAGLRLPAGEQRLDGTQALAYVRARYGLGDGSDLARIRRQQQFLAALAHELRAQMSGNSLRFAKVLAMMAASVEATPRLRVGELRALAGSLGRAGTIEFDTVPVRPARRDPNRLEWDPAGAKRMFDAFREP</sequence>
<evidence type="ECO:0000259" key="3">
    <source>
        <dbReference type="Pfam" id="PF03816"/>
    </source>
</evidence>
<dbReference type="NCBIfam" id="TIGR00350">
    <property type="entry name" value="lytR_cpsA_psr"/>
    <property type="match status" value="1"/>
</dbReference>
<feature type="domain" description="Cell envelope-related transcriptional attenuator" evidence="3">
    <location>
        <begin position="103"/>
        <end position="258"/>
    </location>
</feature>
<dbReference type="InterPro" id="IPR050922">
    <property type="entry name" value="LytR/CpsA/Psr_CW_biosynth"/>
</dbReference>
<dbReference type="Pfam" id="PF03816">
    <property type="entry name" value="LytR_cpsA_psr"/>
    <property type="match status" value="1"/>
</dbReference>
<evidence type="ECO:0000256" key="2">
    <source>
        <dbReference type="SAM" id="Phobius"/>
    </source>
</evidence>
<feature type="transmembrane region" description="Helical" evidence="2">
    <location>
        <begin position="45"/>
        <end position="66"/>
    </location>
</feature>
<dbReference type="Gene3D" id="3.40.630.190">
    <property type="entry name" value="LCP protein"/>
    <property type="match status" value="1"/>
</dbReference>
<name>A0A846ZAH5_9ACTN</name>
<accession>A0A846ZAH5</accession>
<proteinExistence type="inferred from homology"/>
<dbReference type="RefSeq" id="WP_157438345.1">
    <property type="nucleotide sequence ID" value="NZ_JAAXPI010000045.1"/>
</dbReference>
<organism evidence="4 5">
    <name type="scientific">Actinomadura latina</name>
    <dbReference type="NCBI Taxonomy" id="163603"/>
    <lineage>
        <taxon>Bacteria</taxon>
        <taxon>Bacillati</taxon>
        <taxon>Actinomycetota</taxon>
        <taxon>Actinomycetes</taxon>
        <taxon>Streptosporangiales</taxon>
        <taxon>Thermomonosporaceae</taxon>
        <taxon>Actinomadura</taxon>
    </lineage>
</organism>
<protein>
    <submittedName>
        <fullName evidence="4">LCP family protein</fullName>
    </submittedName>
</protein>
<evidence type="ECO:0000313" key="5">
    <source>
        <dbReference type="Proteomes" id="UP000579250"/>
    </source>
</evidence>
<evidence type="ECO:0000313" key="4">
    <source>
        <dbReference type="EMBL" id="NKZ06996.1"/>
    </source>
</evidence>
<keyword evidence="2" id="KW-1133">Transmembrane helix</keyword>
<dbReference type="PANTHER" id="PTHR33392:SF6">
    <property type="entry name" value="POLYISOPRENYL-TEICHOIC ACID--PEPTIDOGLYCAN TEICHOIC ACID TRANSFERASE TAGU"/>
    <property type="match status" value="1"/>
</dbReference>
<comment type="caution">
    <text evidence="4">The sequence shown here is derived from an EMBL/GenBank/DDBJ whole genome shotgun (WGS) entry which is preliminary data.</text>
</comment>
<comment type="similarity">
    <text evidence="1">Belongs to the LytR/CpsA/Psr (LCP) family.</text>
</comment>
<reference evidence="4 5" key="1">
    <citation type="submission" date="2020-04" db="EMBL/GenBank/DDBJ databases">
        <title>MicrobeNet Type strains.</title>
        <authorList>
            <person name="Nicholson A.C."/>
        </authorList>
    </citation>
    <scope>NUCLEOTIDE SEQUENCE [LARGE SCALE GENOMIC DNA]</scope>
    <source>
        <strain evidence="4 5">ATCC BAA-277</strain>
    </source>
</reference>
<dbReference type="PANTHER" id="PTHR33392">
    <property type="entry name" value="POLYISOPRENYL-TEICHOIC ACID--PEPTIDOGLYCAN TEICHOIC ACID TRANSFERASE TAGU"/>
    <property type="match status" value="1"/>
</dbReference>
<dbReference type="EMBL" id="JAAXPI010000045">
    <property type="protein sequence ID" value="NKZ06996.1"/>
    <property type="molecule type" value="Genomic_DNA"/>
</dbReference>